<evidence type="ECO:0000313" key="11">
    <source>
        <dbReference type="RefSeq" id="XP_030065609.1"/>
    </source>
</evidence>
<dbReference type="GO" id="GO:0005615">
    <property type="term" value="C:extracellular space"/>
    <property type="evidence" value="ECO:0007669"/>
    <property type="project" value="TreeGrafter"/>
</dbReference>
<dbReference type="GeneID" id="115474320"/>
<dbReference type="InterPro" id="IPR045717">
    <property type="entry name" value="CHRDL1/2"/>
</dbReference>
<dbReference type="FunCoup" id="A0A6P7YR36">
    <property type="interactions" value="38"/>
</dbReference>
<keyword evidence="6" id="KW-0325">Glycoprotein</keyword>
<evidence type="ECO:0000256" key="5">
    <source>
        <dbReference type="ARBA" id="ARBA00022737"/>
    </source>
</evidence>
<dbReference type="RefSeq" id="XP_030065609.1">
    <property type="nucleotide sequence ID" value="XM_030209749.1"/>
</dbReference>
<dbReference type="PANTHER" id="PTHR46303:SF2">
    <property type="entry name" value="CHORDIN-LIKE PROTEIN 1"/>
    <property type="match status" value="1"/>
</dbReference>
<proteinExistence type="predicted"/>
<dbReference type="Gene3D" id="6.20.200.20">
    <property type="match status" value="1"/>
</dbReference>
<dbReference type="GO" id="GO:0036122">
    <property type="term" value="F:BMP binding"/>
    <property type="evidence" value="ECO:0007669"/>
    <property type="project" value="TreeGrafter"/>
</dbReference>
<feature type="region of interest" description="Disordered" evidence="7">
    <location>
        <begin position="118"/>
        <end position="158"/>
    </location>
</feature>
<dbReference type="PROSITE" id="PS50184">
    <property type="entry name" value="VWFC_2"/>
    <property type="match status" value="2"/>
</dbReference>
<dbReference type="FunFam" id="2.10.70.10:FF:000005">
    <property type="entry name" value="Chordin-like 1, isoform CRA_c"/>
    <property type="match status" value="1"/>
</dbReference>
<dbReference type="Proteomes" id="UP000515156">
    <property type="component" value="Chromosome 7"/>
</dbReference>
<dbReference type="Pfam" id="PF00093">
    <property type="entry name" value="VWC"/>
    <property type="match status" value="2"/>
</dbReference>
<dbReference type="AlphaFoldDB" id="A0A6P7YR36"/>
<dbReference type="GO" id="GO:0030514">
    <property type="term" value="P:negative regulation of BMP signaling pathway"/>
    <property type="evidence" value="ECO:0007669"/>
    <property type="project" value="TreeGrafter"/>
</dbReference>
<keyword evidence="10" id="KW-1185">Reference proteome</keyword>
<evidence type="ECO:0000313" key="10">
    <source>
        <dbReference type="Proteomes" id="UP000515156"/>
    </source>
</evidence>
<dbReference type="GO" id="GO:0048731">
    <property type="term" value="P:system development"/>
    <property type="evidence" value="ECO:0007669"/>
    <property type="project" value="UniProtKB-ARBA"/>
</dbReference>
<evidence type="ECO:0000256" key="7">
    <source>
        <dbReference type="SAM" id="MobiDB-lite"/>
    </source>
</evidence>
<evidence type="ECO:0000259" key="9">
    <source>
        <dbReference type="PROSITE" id="PS50184"/>
    </source>
</evidence>
<evidence type="ECO:0000256" key="2">
    <source>
        <dbReference type="ARBA" id="ARBA00022473"/>
    </source>
</evidence>
<feature type="domain" description="VWFC" evidence="9">
    <location>
        <begin position="36"/>
        <end position="101"/>
    </location>
</feature>
<evidence type="ECO:0000256" key="4">
    <source>
        <dbReference type="ARBA" id="ARBA00022729"/>
    </source>
</evidence>
<sequence length="377" mass="43313">MRNPWWLEEFRFLFSCLLLLLYLDGGKSEPAKRSETYCVFQEKKYRIGERWHPYLEPYGLVYCVNCLCSENGSVLCSRVRCQSLSCPSPVHVSHLCCPRCPGDGELSWEHPGGDTFRQPANREARHSYHRSHHDLPVSSSRQALSIPRSSSARSNREVLPDPYQASGTIVQIVLNNKQKHGRVCISHGKTYSHGESWHPHLRAFGIIKCVLCTCNITRQECKKIGCPDPYPCRHPQKIEGKCCKVCPEEKVSEQQLDSKSYFCGEEILLVYESVLLEEGKTVRKIAAETAKSPQVEIHVWTILKGILKDFHTERISKTEFEDQPEFKEVTWTTPSQWKIFTEGETRISQMCESRVCKTELEDLVKVLYAEKPEKSLC</sequence>
<evidence type="ECO:0000256" key="3">
    <source>
        <dbReference type="ARBA" id="ARBA00022525"/>
    </source>
</evidence>
<accession>A0A6P7YR36</accession>
<evidence type="ECO:0000256" key="6">
    <source>
        <dbReference type="ARBA" id="ARBA00023180"/>
    </source>
</evidence>
<keyword evidence="4 8" id="KW-0732">Signal</keyword>
<name>A0A6P7YR36_9AMPH</name>
<dbReference type="PANTHER" id="PTHR46303">
    <property type="entry name" value="VWFC DOMAIN-CONTAINING PROTEIN"/>
    <property type="match status" value="1"/>
</dbReference>
<dbReference type="OrthoDB" id="8173378at2759"/>
<gene>
    <name evidence="11" type="primary">CHRDL1</name>
</gene>
<keyword evidence="5" id="KW-0677">Repeat</keyword>
<dbReference type="InterPro" id="IPR001007">
    <property type="entry name" value="VWF_dom"/>
</dbReference>
<dbReference type="GO" id="GO:0030154">
    <property type="term" value="P:cell differentiation"/>
    <property type="evidence" value="ECO:0007669"/>
    <property type="project" value="TreeGrafter"/>
</dbReference>
<dbReference type="KEGG" id="muo:115474320"/>
<dbReference type="SUPFAM" id="SSF57603">
    <property type="entry name" value="FnI-like domain"/>
    <property type="match status" value="2"/>
</dbReference>
<comment type="subcellular location">
    <subcellularLocation>
        <location evidence="1">Secreted</location>
    </subcellularLocation>
</comment>
<feature type="chain" id="PRO_5028199423" evidence="8">
    <location>
        <begin position="29"/>
        <end position="377"/>
    </location>
</feature>
<evidence type="ECO:0000256" key="1">
    <source>
        <dbReference type="ARBA" id="ARBA00004613"/>
    </source>
</evidence>
<dbReference type="PROSITE" id="PS01208">
    <property type="entry name" value="VWFC_1"/>
    <property type="match status" value="1"/>
</dbReference>
<evidence type="ECO:0000256" key="8">
    <source>
        <dbReference type="SAM" id="SignalP"/>
    </source>
</evidence>
<dbReference type="Pfam" id="PF19548">
    <property type="entry name" value="CHRDL_1_2_C"/>
    <property type="match status" value="1"/>
</dbReference>
<keyword evidence="2" id="KW-0217">Developmental protein</keyword>
<organism evidence="10 11">
    <name type="scientific">Microcaecilia unicolor</name>
    <dbReference type="NCBI Taxonomy" id="1415580"/>
    <lineage>
        <taxon>Eukaryota</taxon>
        <taxon>Metazoa</taxon>
        <taxon>Chordata</taxon>
        <taxon>Craniata</taxon>
        <taxon>Vertebrata</taxon>
        <taxon>Euteleostomi</taxon>
        <taxon>Amphibia</taxon>
        <taxon>Gymnophiona</taxon>
        <taxon>Siphonopidae</taxon>
        <taxon>Microcaecilia</taxon>
    </lineage>
</organism>
<dbReference type="CTD" id="91851"/>
<dbReference type="Gene3D" id="2.10.70.10">
    <property type="entry name" value="Complement Module, domain 1"/>
    <property type="match status" value="1"/>
</dbReference>
<reference evidence="11" key="1">
    <citation type="submission" date="2025-08" db="UniProtKB">
        <authorList>
            <consortium name="RefSeq"/>
        </authorList>
    </citation>
    <scope>IDENTIFICATION</scope>
</reference>
<feature type="domain" description="VWFC" evidence="9">
    <location>
        <begin position="182"/>
        <end position="247"/>
    </location>
</feature>
<keyword evidence="3" id="KW-0964">Secreted</keyword>
<dbReference type="InterPro" id="IPR045716">
    <property type="entry name" value="CHRDL_1/2_C"/>
</dbReference>
<protein>
    <submittedName>
        <fullName evidence="11">Chordin-like protein 1</fullName>
    </submittedName>
</protein>
<dbReference type="SMART" id="SM00214">
    <property type="entry name" value="VWC"/>
    <property type="match status" value="2"/>
</dbReference>
<feature type="signal peptide" evidence="8">
    <location>
        <begin position="1"/>
        <end position="28"/>
    </location>
</feature>
<feature type="compositionally biased region" description="Polar residues" evidence="7">
    <location>
        <begin position="137"/>
        <end position="153"/>
    </location>
</feature>
<dbReference type="InParanoid" id="A0A6P7YR36"/>